<evidence type="ECO:0000256" key="1">
    <source>
        <dbReference type="PROSITE-ProRule" id="PRU00169"/>
    </source>
</evidence>
<dbReference type="GO" id="GO:0000160">
    <property type="term" value="P:phosphorelay signal transduction system"/>
    <property type="evidence" value="ECO:0007669"/>
    <property type="project" value="InterPro"/>
</dbReference>
<protein>
    <submittedName>
        <fullName evidence="3">Response regulator</fullName>
    </submittedName>
</protein>
<keyword evidence="1" id="KW-0597">Phosphoprotein</keyword>
<dbReference type="EMBL" id="JABFCS010000001">
    <property type="protein sequence ID" value="NNU43194.1"/>
    <property type="molecule type" value="Genomic_DNA"/>
</dbReference>
<sequence length="243" mass="27083">MAQRVYIKVVGFSDEERHALNTVFRLSEQCRTMYQLWTTQAAEPARVALLDGLSWEARVEAESPLHRQLPFLWVGPNAPANACRALQRPIHWPEVIEGLDALFGEGTEVGVAKEDDSPMSQRHALIVSSDRDERLYLRARLALARLTFADEAESGSQAVELARGKQYDVALVDSGLGDMDAWALLRQLKNGRKPIRHIALTKAARSVSERMRAWVGGTALLEHPPDAERLDAWLSRIELGPAA</sequence>
<dbReference type="InterPro" id="IPR001789">
    <property type="entry name" value="Sig_transdc_resp-reg_receiver"/>
</dbReference>
<dbReference type="RefSeq" id="WP_171558144.1">
    <property type="nucleotide sequence ID" value="NZ_JABFCS010000001.1"/>
</dbReference>
<feature type="domain" description="Response regulatory" evidence="2">
    <location>
        <begin position="123"/>
        <end position="238"/>
    </location>
</feature>
<dbReference type="PROSITE" id="PS50110">
    <property type="entry name" value="RESPONSE_REGULATORY"/>
    <property type="match status" value="1"/>
</dbReference>
<keyword evidence="4" id="KW-1185">Reference proteome</keyword>
<dbReference type="Gene3D" id="3.40.50.2300">
    <property type="match status" value="1"/>
</dbReference>
<evidence type="ECO:0000259" key="2">
    <source>
        <dbReference type="PROSITE" id="PS50110"/>
    </source>
</evidence>
<dbReference type="CDD" id="cd00156">
    <property type="entry name" value="REC"/>
    <property type="match status" value="1"/>
</dbReference>
<organism evidence="3 4">
    <name type="scientific">Ramlibacter montanisoli</name>
    <dbReference type="NCBI Taxonomy" id="2732512"/>
    <lineage>
        <taxon>Bacteria</taxon>
        <taxon>Pseudomonadati</taxon>
        <taxon>Pseudomonadota</taxon>
        <taxon>Betaproteobacteria</taxon>
        <taxon>Burkholderiales</taxon>
        <taxon>Comamonadaceae</taxon>
        <taxon>Ramlibacter</taxon>
    </lineage>
</organism>
<name>A0A849K9U3_9BURK</name>
<gene>
    <name evidence="3" type="ORF">HK415_08520</name>
</gene>
<comment type="caution">
    <text evidence="3">The sequence shown here is derived from an EMBL/GenBank/DDBJ whole genome shotgun (WGS) entry which is preliminary data.</text>
</comment>
<evidence type="ECO:0000313" key="3">
    <source>
        <dbReference type="EMBL" id="NNU43194.1"/>
    </source>
</evidence>
<reference evidence="3 4" key="1">
    <citation type="submission" date="2020-05" db="EMBL/GenBank/DDBJ databases">
        <authorList>
            <person name="Khan S.A."/>
            <person name="Jeon C.O."/>
            <person name="Chun B.H."/>
        </authorList>
    </citation>
    <scope>NUCLEOTIDE SEQUENCE [LARGE SCALE GENOMIC DNA]</scope>
    <source>
        <strain evidence="3 4">B156</strain>
    </source>
</reference>
<dbReference type="Pfam" id="PF00072">
    <property type="entry name" value="Response_reg"/>
    <property type="match status" value="1"/>
</dbReference>
<evidence type="ECO:0000313" key="4">
    <source>
        <dbReference type="Proteomes" id="UP000552954"/>
    </source>
</evidence>
<proteinExistence type="predicted"/>
<dbReference type="AlphaFoldDB" id="A0A849K9U3"/>
<dbReference type="SMART" id="SM00448">
    <property type="entry name" value="REC"/>
    <property type="match status" value="1"/>
</dbReference>
<dbReference type="Proteomes" id="UP000552954">
    <property type="component" value="Unassembled WGS sequence"/>
</dbReference>
<feature type="modified residue" description="4-aspartylphosphate" evidence="1">
    <location>
        <position position="173"/>
    </location>
</feature>
<accession>A0A849K9U3</accession>
<reference evidence="3 4" key="2">
    <citation type="submission" date="2020-06" db="EMBL/GenBank/DDBJ databases">
        <title>Ramlibacter rhizophilus sp. nov., isolated from rhizosphere soil of national flower Mugunghwa from South Korea.</title>
        <authorList>
            <person name="Zheng-Fei Y."/>
            <person name="Huan T."/>
        </authorList>
    </citation>
    <scope>NUCLEOTIDE SEQUENCE [LARGE SCALE GENOMIC DNA]</scope>
    <source>
        <strain evidence="3 4">B156</strain>
    </source>
</reference>
<dbReference type="SUPFAM" id="SSF52172">
    <property type="entry name" value="CheY-like"/>
    <property type="match status" value="1"/>
</dbReference>
<dbReference type="InterPro" id="IPR011006">
    <property type="entry name" value="CheY-like_superfamily"/>
</dbReference>